<dbReference type="AlphaFoldDB" id="A0AAV7DSX8"/>
<protein>
    <recommendedName>
        <fullName evidence="2">DUF7887 domain-containing protein</fullName>
    </recommendedName>
</protein>
<accession>A0AAV7DSX8</accession>
<comment type="caution">
    <text evidence="3">The sequence shown here is derived from an EMBL/GenBank/DDBJ whole genome shotgun (WGS) entry which is preliminary data.</text>
</comment>
<dbReference type="PANTHER" id="PTHR38389">
    <property type="entry name" value="DNA-DIRECTED RNA POLYMERASE SUBUNIT BETA"/>
    <property type="match status" value="1"/>
</dbReference>
<dbReference type="Proteomes" id="UP000825729">
    <property type="component" value="Unassembled WGS sequence"/>
</dbReference>
<organism evidence="3 4">
    <name type="scientific">Aristolochia fimbriata</name>
    <name type="common">White veined hardy Dutchman's pipe vine</name>
    <dbReference type="NCBI Taxonomy" id="158543"/>
    <lineage>
        <taxon>Eukaryota</taxon>
        <taxon>Viridiplantae</taxon>
        <taxon>Streptophyta</taxon>
        <taxon>Embryophyta</taxon>
        <taxon>Tracheophyta</taxon>
        <taxon>Spermatophyta</taxon>
        <taxon>Magnoliopsida</taxon>
        <taxon>Magnoliidae</taxon>
        <taxon>Piperales</taxon>
        <taxon>Aristolochiaceae</taxon>
        <taxon>Aristolochia</taxon>
    </lineage>
</organism>
<feature type="region of interest" description="Disordered" evidence="1">
    <location>
        <begin position="17"/>
        <end position="46"/>
    </location>
</feature>
<dbReference type="Pfam" id="PF25397">
    <property type="entry name" value="DUF7887"/>
    <property type="match status" value="1"/>
</dbReference>
<sequence>MSISASGSANFSFLGSPQHPVVSPRKASRISPLKLSKNQNFDEKSETQNPFFPLRVSKTLLLQSAVALFGLGFIDAGYSGDWSRIGVISRETEELLKTGAYLQTELKTNSRIELSSAPCYVLTSRIYKDSAFS</sequence>
<dbReference type="InterPro" id="IPR057209">
    <property type="entry name" value="DUF7887"/>
</dbReference>
<evidence type="ECO:0000313" key="3">
    <source>
        <dbReference type="EMBL" id="KAG9439745.1"/>
    </source>
</evidence>
<dbReference type="EMBL" id="JAINDJ010000008">
    <property type="protein sequence ID" value="KAG9439745.1"/>
    <property type="molecule type" value="Genomic_DNA"/>
</dbReference>
<evidence type="ECO:0000313" key="4">
    <source>
        <dbReference type="Proteomes" id="UP000825729"/>
    </source>
</evidence>
<dbReference type="PANTHER" id="PTHR38389:SF1">
    <property type="entry name" value="DNA-DIRECTED RNA POLYMERASE SUBUNIT BETA"/>
    <property type="match status" value="1"/>
</dbReference>
<keyword evidence="4" id="KW-1185">Reference proteome</keyword>
<proteinExistence type="predicted"/>
<gene>
    <name evidence="3" type="ORF">H6P81_019910</name>
</gene>
<evidence type="ECO:0000256" key="1">
    <source>
        <dbReference type="SAM" id="MobiDB-lite"/>
    </source>
</evidence>
<evidence type="ECO:0000259" key="2">
    <source>
        <dbReference type="Pfam" id="PF25397"/>
    </source>
</evidence>
<feature type="domain" description="DUF7887" evidence="2">
    <location>
        <begin position="56"/>
        <end position="103"/>
    </location>
</feature>
<name>A0AAV7DSX8_ARIFI</name>
<reference evidence="3 4" key="1">
    <citation type="submission" date="2021-07" db="EMBL/GenBank/DDBJ databases">
        <title>The Aristolochia fimbriata genome: insights into angiosperm evolution, floral development and chemical biosynthesis.</title>
        <authorList>
            <person name="Jiao Y."/>
        </authorList>
    </citation>
    <scope>NUCLEOTIDE SEQUENCE [LARGE SCALE GENOMIC DNA]</scope>
    <source>
        <strain evidence="3">IBCAS-2021</strain>
        <tissue evidence="3">Leaf</tissue>
    </source>
</reference>